<dbReference type="Gene3D" id="1.20.1640.10">
    <property type="entry name" value="Multidrug efflux transporter AcrB transmembrane domain"/>
    <property type="match status" value="2"/>
</dbReference>
<dbReference type="PANTHER" id="PTHR33406">
    <property type="entry name" value="MEMBRANE PROTEIN MJ1562-RELATED"/>
    <property type="match status" value="1"/>
</dbReference>
<dbReference type="AlphaFoldDB" id="A1ZFX3"/>
<evidence type="ECO:0000256" key="1">
    <source>
        <dbReference type="ARBA" id="ARBA00004651"/>
    </source>
</evidence>
<accession>A1ZFX3</accession>
<dbReference type="EMBL" id="AAWS01000005">
    <property type="protein sequence ID" value="EAY30897.1"/>
    <property type="molecule type" value="Genomic_DNA"/>
</dbReference>
<reference evidence="8 9" key="1">
    <citation type="submission" date="2007-01" db="EMBL/GenBank/DDBJ databases">
        <authorList>
            <person name="Haygood M."/>
            <person name="Podell S."/>
            <person name="Anderson C."/>
            <person name="Hopkinson B."/>
            <person name="Roe K."/>
            <person name="Barbeau K."/>
            <person name="Gaasterland T."/>
            <person name="Ferriera S."/>
            <person name="Johnson J."/>
            <person name="Kravitz S."/>
            <person name="Beeson K."/>
            <person name="Sutton G."/>
            <person name="Rogers Y.-H."/>
            <person name="Friedman R."/>
            <person name="Frazier M."/>
            <person name="Venter J.C."/>
        </authorList>
    </citation>
    <scope>NUCLEOTIDE SEQUENCE [LARGE SCALE GENOMIC DNA]</scope>
    <source>
        <strain evidence="8 9">ATCC 23134</strain>
    </source>
</reference>
<feature type="domain" description="SSD" evidence="7">
    <location>
        <begin position="627"/>
        <end position="752"/>
    </location>
</feature>
<comment type="caution">
    <text evidence="8">The sequence shown here is derived from an EMBL/GenBank/DDBJ whole genome shotgun (WGS) entry which is preliminary data.</text>
</comment>
<evidence type="ECO:0000256" key="6">
    <source>
        <dbReference type="SAM" id="Phobius"/>
    </source>
</evidence>
<dbReference type="InterPro" id="IPR050545">
    <property type="entry name" value="Mycobact_MmpL"/>
</dbReference>
<dbReference type="eggNOG" id="COG1033">
    <property type="taxonomic scope" value="Bacteria"/>
</dbReference>
<dbReference type="PROSITE" id="PS50156">
    <property type="entry name" value="SSD"/>
    <property type="match status" value="2"/>
</dbReference>
<dbReference type="InterPro" id="IPR004869">
    <property type="entry name" value="MMPL_dom"/>
</dbReference>
<keyword evidence="3 6" id="KW-0812">Transmembrane</keyword>
<feature type="transmembrane region" description="Helical" evidence="6">
    <location>
        <begin position="12"/>
        <end position="31"/>
    </location>
</feature>
<evidence type="ECO:0000256" key="3">
    <source>
        <dbReference type="ARBA" id="ARBA00022692"/>
    </source>
</evidence>
<dbReference type="OrthoDB" id="9805018at2"/>
<feature type="transmembrane region" description="Helical" evidence="6">
    <location>
        <begin position="626"/>
        <end position="649"/>
    </location>
</feature>
<name>A1ZFX3_MICM2</name>
<feature type="domain" description="SSD" evidence="7">
    <location>
        <begin position="244"/>
        <end position="364"/>
    </location>
</feature>
<feature type="transmembrane region" description="Helical" evidence="6">
    <location>
        <begin position="597"/>
        <end position="620"/>
    </location>
</feature>
<proteinExistence type="predicted"/>
<evidence type="ECO:0000313" key="8">
    <source>
        <dbReference type="EMBL" id="EAY30897.1"/>
    </source>
</evidence>
<keyword evidence="9" id="KW-1185">Reference proteome</keyword>
<dbReference type="SUPFAM" id="SSF82866">
    <property type="entry name" value="Multidrug efflux transporter AcrB transmembrane domain"/>
    <property type="match status" value="2"/>
</dbReference>
<evidence type="ECO:0000259" key="7">
    <source>
        <dbReference type="PROSITE" id="PS50156"/>
    </source>
</evidence>
<dbReference type="PANTHER" id="PTHR33406:SF12">
    <property type="entry name" value="BLR2997 PROTEIN"/>
    <property type="match status" value="1"/>
</dbReference>
<evidence type="ECO:0000256" key="5">
    <source>
        <dbReference type="ARBA" id="ARBA00023136"/>
    </source>
</evidence>
<keyword evidence="4 6" id="KW-1133">Transmembrane helix</keyword>
<dbReference type="GO" id="GO:0005886">
    <property type="term" value="C:plasma membrane"/>
    <property type="evidence" value="ECO:0007669"/>
    <property type="project" value="UniProtKB-SubCell"/>
</dbReference>
<comment type="subcellular location">
    <subcellularLocation>
        <location evidence="1">Cell membrane</location>
        <topology evidence="1">Multi-pass membrane protein</topology>
    </subcellularLocation>
</comment>
<dbReference type="Pfam" id="PF03176">
    <property type="entry name" value="MMPL"/>
    <property type="match status" value="2"/>
</dbReference>
<feature type="transmembrane region" description="Helical" evidence="6">
    <location>
        <begin position="725"/>
        <end position="752"/>
    </location>
</feature>
<feature type="transmembrane region" description="Helical" evidence="6">
    <location>
        <begin position="701"/>
        <end position="719"/>
    </location>
</feature>
<keyword evidence="2" id="KW-1003">Cell membrane</keyword>
<organism evidence="8 9">
    <name type="scientific">Microscilla marina ATCC 23134</name>
    <dbReference type="NCBI Taxonomy" id="313606"/>
    <lineage>
        <taxon>Bacteria</taxon>
        <taxon>Pseudomonadati</taxon>
        <taxon>Bacteroidota</taxon>
        <taxon>Cytophagia</taxon>
        <taxon>Cytophagales</taxon>
        <taxon>Microscillaceae</taxon>
        <taxon>Microscilla</taxon>
    </lineage>
</organism>
<dbReference type="RefSeq" id="WP_002694608.1">
    <property type="nucleotide sequence ID" value="NZ_AAWS01000005.1"/>
</dbReference>
<feature type="transmembrane region" description="Helical" evidence="6">
    <location>
        <begin position="306"/>
        <end position="329"/>
    </location>
</feature>
<keyword evidence="5 6" id="KW-0472">Membrane</keyword>
<feature type="transmembrane region" description="Helical" evidence="6">
    <location>
        <begin position="397"/>
        <end position="416"/>
    </location>
</feature>
<dbReference type="InterPro" id="IPR000731">
    <property type="entry name" value="SSD"/>
</dbReference>
<feature type="transmembrane region" description="Helical" evidence="6">
    <location>
        <begin position="213"/>
        <end position="232"/>
    </location>
</feature>
<dbReference type="Proteomes" id="UP000004095">
    <property type="component" value="Unassembled WGS sequence"/>
</dbReference>
<feature type="transmembrane region" description="Helical" evidence="6">
    <location>
        <begin position="265"/>
        <end position="286"/>
    </location>
</feature>
<gene>
    <name evidence="8" type="ORF">M23134_01221</name>
</gene>
<evidence type="ECO:0000256" key="4">
    <source>
        <dbReference type="ARBA" id="ARBA00022989"/>
    </source>
</evidence>
<evidence type="ECO:0000313" key="9">
    <source>
        <dbReference type="Proteomes" id="UP000004095"/>
    </source>
</evidence>
<feature type="transmembrane region" description="Helical" evidence="6">
    <location>
        <begin position="238"/>
        <end position="256"/>
    </location>
</feature>
<protein>
    <submittedName>
        <fullName evidence="8">Membrane protein, putative</fullName>
    </submittedName>
</protein>
<sequence>MKIIIKDYRRASIITLTLVAIVCGYLGYRAISLKFNYDFEAFYPVNDPDADYYMKHRAKYGNANDFVLIGIVNSTGIFELSFLTKVKALTDSLKKVRHVQTVTSPTNVFSYQRAPMMGAPVKRPYLHYQKPQYYKADSIRIYQTPELVHHYFAKNGQSVNVYVRHTGLLPQKDCFVLAQEIKRLVANAQFERYHLAGRCIGQSFYVKLLRKEVILFVGSSFLLILVVLVLTFRSVWGVLLPLAVVAASIVGTLGIMTETNKAMDLILNAMPTILLVIGLSNVIHLLSKYLEELRRGATKMEAIKTAYYQIGLATFLTTLTTGVGFMSLASANVMAIVEFGVYCTVGLFLSFLLTYTLLPAVLVLMKAPKSTHNQRSYRFWKRTLQGWLHWVYRYPKTIVGITCAMALVSIAGLIRIEENSYMMEDLSSDSPIKRDFQFFEQEYSGTRPFEIALEITDSAKKMLDFEVLKTLEEIEQQAQKIFKLGHIWSPLALVKNAHRSLSGNSQSAYSLPKDQDRFAQIIKVLYKHRKLGSVQTIMQPSQKEARIHSRMQDVGSKRFKAMSAQMVQFMEQHPSKSWLKYKITGSVVLMDKNNNNLFYNLWQSLLIAFVVIGSIIGFLYKSFKFVLVSLIANILPLLVIAGIMGYAGLSLKLSTTIVFTIAFGIAVDDTIHFLSKLRIELNKGTSLLYAIKSTYFSAGKAIVLTSLVLCGGFLILAMSSFLGTFYLGLLVSITLLMAVISDLFLLPALLILTAPSSNKKK</sequence>
<feature type="transmembrane region" description="Helical" evidence="6">
    <location>
        <begin position="341"/>
        <end position="365"/>
    </location>
</feature>
<evidence type="ECO:0000256" key="2">
    <source>
        <dbReference type="ARBA" id="ARBA00022475"/>
    </source>
</evidence>